<dbReference type="PANTHER" id="PTHR48201">
    <property type="entry name" value="PROTEIN, PUTATIVE-RELATED"/>
    <property type="match status" value="1"/>
</dbReference>
<evidence type="ECO:0000313" key="2">
    <source>
        <dbReference type="EMBL" id="RDX97734.1"/>
    </source>
</evidence>
<dbReference type="OrthoDB" id="1435357at2759"/>
<feature type="non-terminal residue" evidence="2">
    <location>
        <position position="1"/>
    </location>
</feature>
<organism evidence="2 3">
    <name type="scientific">Mucuna pruriens</name>
    <name type="common">Velvet bean</name>
    <name type="synonym">Dolichos pruriens</name>
    <dbReference type="NCBI Taxonomy" id="157652"/>
    <lineage>
        <taxon>Eukaryota</taxon>
        <taxon>Viridiplantae</taxon>
        <taxon>Streptophyta</taxon>
        <taxon>Embryophyta</taxon>
        <taxon>Tracheophyta</taxon>
        <taxon>Spermatophyta</taxon>
        <taxon>Magnoliopsida</taxon>
        <taxon>eudicotyledons</taxon>
        <taxon>Gunneridae</taxon>
        <taxon>Pentapetalae</taxon>
        <taxon>rosids</taxon>
        <taxon>fabids</taxon>
        <taxon>Fabales</taxon>
        <taxon>Fabaceae</taxon>
        <taxon>Papilionoideae</taxon>
        <taxon>50 kb inversion clade</taxon>
        <taxon>NPAAA clade</taxon>
        <taxon>indigoferoid/millettioid clade</taxon>
        <taxon>Phaseoleae</taxon>
        <taxon>Mucuna</taxon>
    </lineage>
</organism>
<reference evidence="2" key="1">
    <citation type="submission" date="2018-05" db="EMBL/GenBank/DDBJ databases">
        <title>Draft genome of Mucuna pruriens seed.</title>
        <authorList>
            <person name="Nnadi N.E."/>
            <person name="Vos R."/>
            <person name="Hasami M.H."/>
            <person name="Devisetty U.K."/>
            <person name="Aguiy J.C."/>
        </authorList>
    </citation>
    <scope>NUCLEOTIDE SEQUENCE [LARGE SCALE GENOMIC DNA]</scope>
    <source>
        <strain evidence="2">JCA_2017</strain>
    </source>
</reference>
<comment type="caution">
    <text evidence="2">The sequence shown here is derived from an EMBL/GenBank/DDBJ whole genome shotgun (WGS) entry which is preliminary data.</text>
</comment>
<feature type="domain" description="DUF7745" evidence="1">
    <location>
        <begin position="25"/>
        <end position="97"/>
    </location>
</feature>
<proteinExistence type="predicted"/>
<gene>
    <name evidence="2" type="ORF">CR513_19487</name>
</gene>
<protein>
    <recommendedName>
        <fullName evidence="1">DUF7745 domain-containing protein</fullName>
    </recommendedName>
</protein>
<dbReference type="Proteomes" id="UP000257109">
    <property type="component" value="Unassembled WGS sequence"/>
</dbReference>
<dbReference type="AlphaFoldDB" id="A0A371H4H8"/>
<evidence type="ECO:0000259" key="1">
    <source>
        <dbReference type="Pfam" id="PF24924"/>
    </source>
</evidence>
<accession>A0A371H4H8</accession>
<name>A0A371H4H8_MUCPR</name>
<dbReference type="EMBL" id="QJKJ01003581">
    <property type="protein sequence ID" value="RDX97734.1"/>
    <property type="molecule type" value="Genomic_DNA"/>
</dbReference>
<dbReference type="PANTHER" id="PTHR48201:SF12">
    <property type="entry name" value="AMINOTRANSFERASE-LIKE PLANT MOBILE DOMAIN-CONTAINING PROTEIN"/>
    <property type="match status" value="1"/>
</dbReference>
<dbReference type="InterPro" id="IPR056647">
    <property type="entry name" value="DUF7745"/>
</dbReference>
<dbReference type="Pfam" id="PF24924">
    <property type="entry name" value="DUF7745"/>
    <property type="match status" value="1"/>
</dbReference>
<keyword evidence="3" id="KW-1185">Reference proteome</keyword>
<sequence length="102" mass="11977">METGYGIWKLHPISIRTPYLLSLRQWGRRYGNLLSLLKIEVQPNALFALTQYYDPPLRCFTFRDFQLAPTLEEYERIISMPLAKSPPYLFKGQYPSLVHNAL</sequence>
<evidence type="ECO:0000313" key="3">
    <source>
        <dbReference type="Proteomes" id="UP000257109"/>
    </source>
</evidence>